<evidence type="ECO:0000259" key="1">
    <source>
        <dbReference type="Pfam" id="PF01370"/>
    </source>
</evidence>
<dbReference type="STRING" id="266779.Meso_2126"/>
<dbReference type="OrthoDB" id="9814124at2"/>
<dbReference type="HOGENOM" id="CLU_075539_0_0_5"/>
<dbReference type="InterPro" id="IPR036291">
    <property type="entry name" value="NAD(P)-bd_dom_sf"/>
</dbReference>
<dbReference type="CDD" id="cd08946">
    <property type="entry name" value="SDR_e"/>
    <property type="match status" value="1"/>
</dbReference>
<name>Q11GF7_CHESB</name>
<protein>
    <submittedName>
        <fullName evidence="2">NAD-dependent epimerase/dehydratase</fullName>
    </submittedName>
</protein>
<dbReference type="AlphaFoldDB" id="Q11GF7"/>
<organism evidence="2">
    <name type="scientific">Chelativorans sp. (strain BNC1)</name>
    <dbReference type="NCBI Taxonomy" id="266779"/>
    <lineage>
        <taxon>Bacteria</taxon>
        <taxon>Pseudomonadati</taxon>
        <taxon>Pseudomonadota</taxon>
        <taxon>Alphaproteobacteria</taxon>
        <taxon>Hyphomicrobiales</taxon>
        <taxon>Phyllobacteriaceae</taxon>
        <taxon>Chelativorans</taxon>
    </lineage>
</organism>
<proteinExistence type="predicted"/>
<gene>
    <name evidence="2" type="ordered locus">Meso_2126</name>
</gene>
<reference evidence="2" key="1">
    <citation type="submission" date="2006-06" db="EMBL/GenBank/DDBJ databases">
        <title>Complete sequence of chromosome of Chelativorans sp. BNC1.</title>
        <authorList>
            <consortium name="US DOE Joint Genome Institute"/>
            <person name="Copeland A."/>
            <person name="Lucas S."/>
            <person name="Lapidus A."/>
            <person name="Barry K."/>
            <person name="Detter J.C."/>
            <person name="Glavina del Rio T."/>
            <person name="Hammon N."/>
            <person name="Israni S."/>
            <person name="Dalin E."/>
            <person name="Tice H."/>
            <person name="Pitluck S."/>
            <person name="Chertkov O."/>
            <person name="Brettin T."/>
            <person name="Bruce D."/>
            <person name="Han C."/>
            <person name="Tapia R."/>
            <person name="Gilna P."/>
            <person name="Schmutz J."/>
            <person name="Larimer F."/>
            <person name="Land M."/>
            <person name="Hauser L."/>
            <person name="Kyrpides N."/>
            <person name="Mikhailova N."/>
            <person name="Richardson P."/>
        </authorList>
    </citation>
    <scope>NUCLEOTIDE SEQUENCE</scope>
    <source>
        <strain evidence="2">BNC1</strain>
    </source>
</reference>
<dbReference type="PANTHER" id="PTHR43245">
    <property type="entry name" value="BIFUNCTIONAL POLYMYXIN RESISTANCE PROTEIN ARNA"/>
    <property type="match status" value="1"/>
</dbReference>
<feature type="domain" description="NAD-dependent epimerase/dehydratase" evidence="1">
    <location>
        <begin position="7"/>
        <end position="223"/>
    </location>
</feature>
<dbReference type="EMBL" id="CP000390">
    <property type="protein sequence ID" value="ABG63518.1"/>
    <property type="molecule type" value="Genomic_DNA"/>
</dbReference>
<dbReference type="SUPFAM" id="SSF51735">
    <property type="entry name" value="NAD(P)-binding Rossmann-fold domains"/>
    <property type="match status" value="1"/>
</dbReference>
<sequence length="301" mass="32297">MSATRSFVSGGTGYVGRFIVEELLAAGHQVTVMGRHPPSKGFFSGPVSFLPLSLEPAGASPELFQGADFFVHGAFDHLPGKYRGGEGTDPQAFRRRNLDGSIALFQAAKAAGVRRVAFLSSRAVYGTQPAGTLLGEEDEARPDTLYGQVKLEAERALAGLGAPSFHGVSLRITGVYGPAGKGRRHKWADLFENYMAGQAIDSRIATEVHGQDVGRAVRLVLEMRDPPPFNLNVSDILVDRHDLLAMVQKGTGSVHPLPPRADKQAVNAMRTERLRSLGWQPGGLARLEETVAGFSAALTRQ</sequence>
<evidence type="ECO:0000313" key="2">
    <source>
        <dbReference type="EMBL" id="ABG63518.1"/>
    </source>
</evidence>
<dbReference type="PANTHER" id="PTHR43245:SF55">
    <property type="entry name" value="NAD(P)-BINDING DOMAIN-CONTAINING PROTEIN"/>
    <property type="match status" value="1"/>
</dbReference>
<dbReference type="InterPro" id="IPR050177">
    <property type="entry name" value="Lipid_A_modif_metabolic_enz"/>
</dbReference>
<dbReference type="Gene3D" id="3.40.50.720">
    <property type="entry name" value="NAD(P)-binding Rossmann-like Domain"/>
    <property type="match status" value="1"/>
</dbReference>
<accession>Q11GF7</accession>
<dbReference type="Pfam" id="PF01370">
    <property type="entry name" value="Epimerase"/>
    <property type="match status" value="1"/>
</dbReference>
<dbReference type="KEGG" id="mes:Meso_2126"/>
<dbReference type="eggNOG" id="COG0451">
    <property type="taxonomic scope" value="Bacteria"/>
</dbReference>
<dbReference type="InterPro" id="IPR001509">
    <property type="entry name" value="Epimerase_deHydtase"/>
</dbReference>